<keyword evidence="2" id="KW-1185">Reference proteome</keyword>
<name>A0A9D4QT58_DREPO</name>
<reference evidence="1" key="2">
    <citation type="submission" date="2020-11" db="EMBL/GenBank/DDBJ databases">
        <authorList>
            <person name="McCartney M.A."/>
            <person name="Auch B."/>
            <person name="Kono T."/>
            <person name="Mallez S."/>
            <person name="Becker A."/>
            <person name="Gohl D.M."/>
            <person name="Silverstein K.A.T."/>
            <person name="Koren S."/>
            <person name="Bechman K.B."/>
            <person name="Herman A."/>
            <person name="Abrahante J.E."/>
            <person name="Garbe J."/>
        </authorList>
    </citation>
    <scope>NUCLEOTIDE SEQUENCE</scope>
    <source>
        <strain evidence="1">Duluth1</strain>
        <tissue evidence="1">Whole animal</tissue>
    </source>
</reference>
<protein>
    <submittedName>
        <fullName evidence="1">Uncharacterized protein</fullName>
    </submittedName>
</protein>
<evidence type="ECO:0000313" key="2">
    <source>
        <dbReference type="Proteomes" id="UP000828390"/>
    </source>
</evidence>
<proteinExistence type="predicted"/>
<comment type="caution">
    <text evidence="1">The sequence shown here is derived from an EMBL/GenBank/DDBJ whole genome shotgun (WGS) entry which is preliminary data.</text>
</comment>
<accession>A0A9D4QT58</accession>
<dbReference type="Proteomes" id="UP000828390">
    <property type="component" value="Unassembled WGS sequence"/>
</dbReference>
<evidence type="ECO:0000313" key="1">
    <source>
        <dbReference type="EMBL" id="KAH3842656.1"/>
    </source>
</evidence>
<sequence>MADADGNIMPEHAAVRNRWTKYCSDFYEHPLQSDPRPEVNETNQSILKPDLEEAVHNLKNENQLLSARSPA</sequence>
<dbReference type="EMBL" id="JAIWYP010000004">
    <property type="protein sequence ID" value="KAH3842656.1"/>
    <property type="molecule type" value="Genomic_DNA"/>
</dbReference>
<gene>
    <name evidence="1" type="ORF">DPMN_116158</name>
</gene>
<dbReference type="AlphaFoldDB" id="A0A9D4QT58"/>
<reference evidence="1" key="1">
    <citation type="journal article" date="2019" name="bioRxiv">
        <title>The Genome of the Zebra Mussel, Dreissena polymorpha: A Resource for Invasive Species Research.</title>
        <authorList>
            <person name="McCartney M.A."/>
            <person name="Auch B."/>
            <person name="Kono T."/>
            <person name="Mallez S."/>
            <person name="Zhang Y."/>
            <person name="Obille A."/>
            <person name="Becker A."/>
            <person name="Abrahante J.E."/>
            <person name="Garbe J."/>
            <person name="Badalamenti J.P."/>
            <person name="Herman A."/>
            <person name="Mangelson H."/>
            <person name="Liachko I."/>
            <person name="Sullivan S."/>
            <person name="Sone E.D."/>
            <person name="Koren S."/>
            <person name="Silverstein K.A.T."/>
            <person name="Beckman K.B."/>
            <person name="Gohl D.M."/>
        </authorList>
    </citation>
    <scope>NUCLEOTIDE SEQUENCE</scope>
    <source>
        <strain evidence="1">Duluth1</strain>
        <tissue evidence="1">Whole animal</tissue>
    </source>
</reference>
<organism evidence="1 2">
    <name type="scientific">Dreissena polymorpha</name>
    <name type="common">Zebra mussel</name>
    <name type="synonym">Mytilus polymorpha</name>
    <dbReference type="NCBI Taxonomy" id="45954"/>
    <lineage>
        <taxon>Eukaryota</taxon>
        <taxon>Metazoa</taxon>
        <taxon>Spiralia</taxon>
        <taxon>Lophotrochozoa</taxon>
        <taxon>Mollusca</taxon>
        <taxon>Bivalvia</taxon>
        <taxon>Autobranchia</taxon>
        <taxon>Heteroconchia</taxon>
        <taxon>Euheterodonta</taxon>
        <taxon>Imparidentia</taxon>
        <taxon>Neoheterodontei</taxon>
        <taxon>Myida</taxon>
        <taxon>Dreissenoidea</taxon>
        <taxon>Dreissenidae</taxon>
        <taxon>Dreissena</taxon>
    </lineage>
</organism>